<gene>
    <name evidence="3" type="ORF">BDV96DRAFT_561209</name>
</gene>
<evidence type="ECO:0000256" key="2">
    <source>
        <dbReference type="SAM" id="Phobius"/>
    </source>
</evidence>
<evidence type="ECO:0000313" key="3">
    <source>
        <dbReference type="EMBL" id="KAF2122690.1"/>
    </source>
</evidence>
<proteinExistence type="predicted"/>
<dbReference type="EMBL" id="ML977310">
    <property type="protein sequence ID" value="KAF2122690.1"/>
    <property type="molecule type" value="Genomic_DNA"/>
</dbReference>
<keyword evidence="4" id="KW-1185">Reference proteome</keyword>
<protein>
    <recommendedName>
        <fullName evidence="5">Apple domain-containing protein</fullName>
    </recommendedName>
</protein>
<organism evidence="3 4">
    <name type="scientific">Lophiotrema nucula</name>
    <dbReference type="NCBI Taxonomy" id="690887"/>
    <lineage>
        <taxon>Eukaryota</taxon>
        <taxon>Fungi</taxon>
        <taxon>Dikarya</taxon>
        <taxon>Ascomycota</taxon>
        <taxon>Pezizomycotina</taxon>
        <taxon>Dothideomycetes</taxon>
        <taxon>Pleosporomycetidae</taxon>
        <taxon>Pleosporales</taxon>
        <taxon>Lophiotremataceae</taxon>
        <taxon>Lophiotrema</taxon>
    </lineage>
</organism>
<evidence type="ECO:0000256" key="1">
    <source>
        <dbReference type="SAM" id="MobiDB-lite"/>
    </source>
</evidence>
<keyword evidence="2" id="KW-1133">Transmembrane helix</keyword>
<evidence type="ECO:0000313" key="4">
    <source>
        <dbReference type="Proteomes" id="UP000799770"/>
    </source>
</evidence>
<dbReference type="Proteomes" id="UP000799770">
    <property type="component" value="Unassembled WGS sequence"/>
</dbReference>
<name>A0A6A5ZSP7_9PLEO</name>
<feature type="region of interest" description="Disordered" evidence="1">
    <location>
        <begin position="101"/>
        <end position="124"/>
    </location>
</feature>
<keyword evidence="2" id="KW-0472">Membrane</keyword>
<reference evidence="3" key="1">
    <citation type="journal article" date="2020" name="Stud. Mycol.">
        <title>101 Dothideomycetes genomes: a test case for predicting lifestyles and emergence of pathogens.</title>
        <authorList>
            <person name="Haridas S."/>
            <person name="Albert R."/>
            <person name="Binder M."/>
            <person name="Bloem J."/>
            <person name="Labutti K."/>
            <person name="Salamov A."/>
            <person name="Andreopoulos B."/>
            <person name="Baker S."/>
            <person name="Barry K."/>
            <person name="Bills G."/>
            <person name="Bluhm B."/>
            <person name="Cannon C."/>
            <person name="Castanera R."/>
            <person name="Culley D."/>
            <person name="Daum C."/>
            <person name="Ezra D."/>
            <person name="Gonzalez J."/>
            <person name="Henrissat B."/>
            <person name="Kuo A."/>
            <person name="Liang C."/>
            <person name="Lipzen A."/>
            <person name="Lutzoni F."/>
            <person name="Magnuson J."/>
            <person name="Mondo S."/>
            <person name="Nolan M."/>
            <person name="Ohm R."/>
            <person name="Pangilinan J."/>
            <person name="Park H.-J."/>
            <person name="Ramirez L."/>
            <person name="Alfaro M."/>
            <person name="Sun H."/>
            <person name="Tritt A."/>
            <person name="Yoshinaga Y."/>
            <person name="Zwiers L.-H."/>
            <person name="Turgeon B."/>
            <person name="Goodwin S."/>
            <person name="Spatafora J."/>
            <person name="Crous P."/>
            <person name="Grigoriev I."/>
        </authorList>
    </citation>
    <scope>NUCLEOTIDE SEQUENCE</scope>
    <source>
        <strain evidence="3">CBS 627.86</strain>
    </source>
</reference>
<evidence type="ECO:0008006" key="5">
    <source>
        <dbReference type="Google" id="ProtNLM"/>
    </source>
</evidence>
<dbReference type="OrthoDB" id="5424430at2759"/>
<sequence length="268" mass="29213">MAALTYSDLQVVPSEYSDLQVVPGRGLEVVQEDRFPKERTADSASQRSSTQSRIFGLKRKTFWITLVVLLVVLAGALGGGIGGGLSASHKDNNKAQEAIASTTSYSTQTTDSKTSSTPIVTSDRPTPVLTTRTVVLPTATLLRDCPSSNNTLYDVDYGSEEPLIFRKYCVSGLRHDINGRDVLNEPTKSLNDCIQTCADYNDRNKTEIASGESQVCNAVCWRSDEEIENINQIPGQCFGYTTINTTAGAQVTNETLCDSAIWINQRNL</sequence>
<accession>A0A6A5ZSP7</accession>
<feature type="compositionally biased region" description="Low complexity" evidence="1">
    <location>
        <begin position="101"/>
        <end position="117"/>
    </location>
</feature>
<feature type="transmembrane region" description="Helical" evidence="2">
    <location>
        <begin position="62"/>
        <end position="85"/>
    </location>
</feature>
<keyword evidence="2" id="KW-0812">Transmembrane</keyword>
<dbReference type="AlphaFoldDB" id="A0A6A5ZSP7"/>